<dbReference type="EMBL" id="JAPQKT010000001">
    <property type="protein sequence ID" value="KAJ5242113.1"/>
    <property type="molecule type" value="Genomic_DNA"/>
</dbReference>
<organism evidence="13 14">
    <name type="scientific">Penicillium citrinum</name>
    <dbReference type="NCBI Taxonomy" id="5077"/>
    <lineage>
        <taxon>Eukaryota</taxon>
        <taxon>Fungi</taxon>
        <taxon>Dikarya</taxon>
        <taxon>Ascomycota</taxon>
        <taxon>Pezizomycotina</taxon>
        <taxon>Eurotiomycetes</taxon>
        <taxon>Eurotiomycetidae</taxon>
        <taxon>Eurotiales</taxon>
        <taxon>Aspergillaceae</taxon>
        <taxon>Penicillium</taxon>
    </lineage>
</organism>
<dbReference type="RefSeq" id="XP_056505117.1">
    <property type="nucleotide sequence ID" value="XM_056639360.1"/>
</dbReference>
<dbReference type="GO" id="GO:0005634">
    <property type="term" value="C:nucleus"/>
    <property type="evidence" value="ECO:0007669"/>
    <property type="project" value="UniProtKB-SubCell"/>
</dbReference>
<dbReference type="GeneID" id="81378527"/>
<evidence type="ECO:0000313" key="13">
    <source>
        <dbReference type="EMBL" id="KAJ5242113.1"/>
    </source>
</evidence>
<evidence type="ECO:0000256" key="1">
    <source>
        <dbReference type="ARBA" id="ARBA00004123"/>
    </source>
</evidence>
<reference evidence="13" key="2">
    <citation type="journal article" date="2023" name="IMA Fungus">
        <title>Comparative genomic study of the Penicillium genus elucidates a diverse pangenome and 15 lateral gene transfer events.</title>
        <authorList>
            <person name="Petersen C."/>
            <person name="Sorensen T."/>
            <person name="Nielsen M.R."/>
            <person name="Sondergaard T.E."/>
            <person name="Sorensen J.L."/>
            <person name="Fitzpatrick D.A."/>
            <person name="Frisvad J.C."/>
            <person name="Nielsen K.L."/>
        </authorList>
    </citation>
    <scope>NUCLEOTIDE SEQUENCE</scope>
    <source>
        <strain evidence="13">IBT 23319</strain>
    </source>
</reference>
<keyword evidence="4" id="KW-0805">Transcription regulation</keyword>
<comment type="subcellular location">
    <subcellularLocation>
        <location evidence="1">Nucleus</location>
    </subcellularLocation>
</comment>
<feature type="compositionally biased region" description="Polar residues" evidence="11">
    <location>
        <begin position="87"/>
        <end position="101"/>
    </location>
</feature>
<dbReference type="InterPro" id="IPR051089">
    <property type="entry name" value="prtT"/>
</dbReference>
<dbReference type="CDD" id="cd00067">
    <property type="entry name" value="GAL4"/>
    <property type="match status" value="1"/>
</dbReference>
<comment type="caution">
    <text evidence="13">The sequence shown here is derived from an EMBL/GenBank/DDBJ whole genome shotgun (WGS) entry which is preliminary data.</text>
</comment>
<accession>A0A9W9PFR8</accession>
<keyword evidence="3" id="KW-0862">Zinc</keyword>
<keyword evidence="14" id="KW-1185">Reference proteome</keyword>
<dbReference type="InterPro" id="IPR036864">
    <property type="entry name" value="Zn2-C6_fun-type_DNA-bd_sf"/>
</dbReference>
<dbReference type="PROSITE" id="PS50048">
    <property type="entry name" value="ZN2_CY6_FUNGAL_2"/>
    <property type="match status" value="1"/>
</dbReference>
<evidence type="ECO:0000256" key="7">
    <source>
        <dbReference type="ARBA" id="ARBA00023242"/>
    </source>
</evidence>
<evidence type="ECO:0000313" key="14">
    <source>
        <dbReference type="Proteomes" id="UP001147733"/>
    </source>
</evidence>
<dbReference type="GO" id="GO:0000976">
    <property type="term" value="F:transcription cis-regulatory region binding"/>
    <property type="evidence" value="ECO:0007669"/>
    <property type="project" value="TreeGrafter"/>
</dbReference>
<dbReference type="SMART" id="SM00066">
    <property type="entry name" value="GAL4"/>
    <property type="match status" value="1"/>
</dbReference>
<protein>
    <recommendedName>
        <fullName evidence="9">Transcriptional activator of proteases prtT</fullName>
    </recommendedName>
    <alternativeName>
        <fullName evidence="10">Zn(2)-C6 zinc finger-containing protein prtT</fullName>
    </alternativeName>
</protein>
<sequence>MPPDRGRASRACASCRKQKTRCYEPGLPGKACLRCERLRQNCSLVEFERDEPEQAVPTSGTDARLERLERTVATLLDRLGEGPPSVGNESNTPASALTTSEAGEPPPGPFKETETSAAPIMVIRDLATDSGVRPSPDTKSLGAVLDDLITPDLALTLISMYEFICSVLLRCTPLTRYPHSFLEHYGSWIMLDPESDPVPLLPRVRSAPLLFCACCLIAVRHTSADLAASLAPKLYECARSLVSTNLLVAPQSIEFFQAALILCMWSTTVGQVPLSIDTWLLSGFALQHSQSSPLFAQITAQSPSTNRLDEKTASLCCLWNHLCLAHLHYCVGTNHRSMLQPWQIERTRLVLDSDQATNFEVRMVAEIHLYWTLYRHLIEAPTDLLKSVADLQTWRREWEFLLEQPRSQFLSMGFHFSNLILYEHALKSKSARARESVVSEMIRHSTAILHLPMDTVDEHTRHLSDHIYHMITFAAIVICRLLSSYESQLASTYNIAELDTLISNLVQWLHCIGLPCHAAYTLANIIAKVHQKLRPRVETLPIAVPVENFPEDSFTNYYFPEFLGLGASAGGNWDLLADMNFFPQSPPNP</sequence>
<dbReference type="AlphaFoldDB" id="A0A9W9PFR8"/>
<comment type="similarity">
    <text evidence="8">Belongs to the prtT family.</text>
</comment>
<dbReference type="Proteomes" id="UP001147733">
    <property type="component" value="Unassembled WGS sequence"/>
</dbReference>
<evidence type="ECO:0000256" key="3">
    <source>
        <dbReference type="ARBA" id="ARBA00022833"/>
    </source>
</evidence>
<evidence type="ECO:0000259" key="12">
    <source>
        <dbReference type="PROSITE" id="PS50048"/>
    </source>
</evidence>
<dbReference type="Gene3D" id="4.10.240.10">
    <property type="entry name" value="Zn(2)-C6 fungal-type DNA-binding domain"/>
    <property type="match status" value="1"/>
</dbReference>
<dbReference type="PROSITE" id="PS00463">
    <property type="entry name" value="ZN2_CY6_FUNGAL_1"/>
    <property type="match status" value="1"/>
</dbReference>
<dbReference type="CDD" id="cd12148">
    <property type="entry name" value="fungal_TF_MHR"/>
    <property type="match status" value="1"/>
</dbReference>
<dbReference type="GO" id="GO:0000981">
    <property type="term" value="F:DNA-binding transcription factor activity, RNA polymerase II-specific"/>
    <property type="evidence" value="ECO:0007669"/>
    <property type="project" value="InterPro"/>
</dbReference>
<evidence type="ECO:0000256" key="9">
    <source>
        <dbReference type="ARBA" id="ARBA00041135"/>
    </source>
</evidence>
<keyword evidence="6" id="KW-0804">Transcription</keyword>
<dbReference type="PANTHER" id="PTHR31845:SF34">
    <property type="entry name" value="TRANSCRIPTIONAL ACTIVATOR OF PROTEASES PRTT"/>
    <property type="match status" value="1"/>
</dbReference>
<name>A0A9W9PFR8_PENCI</name>
<gene>
    <name evidence="13" type="ORF">N7469_000440</name>
</gene>
<reference evidence="13" key="1">
    <citation type="submission" date="2022-11" db="EMBL/GenBank/DDBJ databases">
        <authorList>
            <person name="Petersen C."/>
        </authorList>
    </citation>
    <scope>NUCLEOTIDE SEQUENCE</scope>
    <source>
        <strain evidence="13">IBT 23319</strain>
    </source>
</reference>
<evidence type="ECO:0000256" key="8">
    <source>
        <dbReference type="ARBA" id="ARBA00038134"/>
    </source>
</evidence>
<keyword evidence="5" id="KW-0238">DNA-binding</keyword>
<dbReference type="SUPFAM" id="SSF57701">
    <property type="entry name" value="Zn2/Cys6 DNA-binding domain"/>
    <property type="match status" value="1"/>
</dbReference>
<dbReference type="InterPro" id="IPR001138">
    <property type="entry name" value="Zn2Cys6_DnaBD"/>
</dbReference>
<dbReference type="PANTHER" id="PTHR31845">
    <property type="entry name" value="FINGER DOMAIN PROTEIN, PUTATIVE-RELATED"/>
    <property type="match status" value="1"/>
</dbReference>
<evidence type="ECO:0000256" key="11">
    <source>
        <dbReference type="SAM" id="MobiDB-lite"/>
    </source>
</evidence>
<evidence type="ECO:0000256" key="10">
    <source>
        <dbReference type="ARBA" id="ARBA00042461"/>
    </source>
</evidence>
<evidence type="ECO:0000256" key="4">
    <source>
        <dbReference type="ARBA" id="ARBA00023015"/>
    </source>
</evidence>
<dbReference type="Pfam" id="PF00172">
    <property type="entry name" value="Zn_clus"/>
    <property type="match status" value="1"/>
</dbReference>
<dbReference type="OrthoDB" id="2595934at2759"/>
<keyword evidence="2" id="KW-0479">Metal-binding</keyword>
<evidence type="ECO:0000256" key="2">
    <source>
        <dbReference type="ARBA" id="ARBA00022723"/>
    </source>
</evidence>
<feature type="region of interest" description="Disordered" evidence="11">
    <location>
        <begin position="78"/>
        <end position="115"/>
    </location>
</feature>
<keyword evidence="7" id="KW-0539">Nucleus</keyword>
<evidence type="ECO:0000256" key="5">
    <source>
        <dbReference type="ARBA" id="ARBA00023125"/>
    </source>
</evidence>
<feature type="domain" description="Zn(2)-C6 fungal-type" evidence="12">
    <location>
        <begin position="11"/>
        <end position="44"/>
    </location>
</feature>
<evidence type="ECO:0000256" key="6">
    <source>
        <dbReference type="ARBA" id="ARBA00023163"/>
    </source>
</evidence>
<dbReference type="GO" id="GO:0008270">
    <property type="term" value="F:zinc ion binding"/>
    <property type="evidence" value="ECO:0007669"/>
    <property type="project" value="InterPro"/>
</dbReference>
<proteinExistence type="inferred from homology"/>